<evidence type="ECO:0000313" key="2">
    <source>
        <dbReference type="Proteomes" id="UP000010802"/>
    </source>
</evidence>
<dbReference type="Proteomes" id="UP000010802">
    <property type="component" value="Chromosome"/>
</dbReference>
<dbReference type="SUPFAM" id="SSF103642">
    <property type="entry name" value="Sec-C motif"/>
    <property type="match status" value="1"/>
</dbReference>
<gene>
    <name evidence="1" type="ordered locus">TEPIRE1_2179</name>
</gene>
<dbReference type="RefSeq" id="WP_013779069.1">
    <property type="nucleotide sequence ID" value="NC_015519.1"/>
</dbReference>
<dbReference type="Pfam" id="PF02810">
    <property type="entry name" value="SEC-C"/>
    <property type="match status" value="1"/>
</dbReference>
<sequence>MSDVFDIQRNDECICGSDKKYKRCCLPAVEKIETELMRKLSDDFSITAYAKDLIRVISVMFGVKFDEAKAEAVDVEKLSNIIAQVWSAQEEFSKDSFLKLNNDIADMLRENENLKIFRLPGSILAHMELDDSEQVDMLLNQIADNFSMEENLFALAYLIRNNNFTDDELEKILHWIFMGLIDETHQSFFELILQASIEDINEAGKKFEQIIKEEDETACRVDIAEIHELFKEYPVFEDYFGVHMLENIKDDLEFILKSEIDFKFPFFLIYGFFLKLTSAITQMFIQNLPYADINKELNFMDMLIDAGPEFLKQEIIITESYGCITRTLIETMEKSKDKDLQEKLAKVTEFFLLPTGAHLLAIEEIILTSMKKFLENLPQAIDDSTIVLKSIEQLITDEFFDKYISYLELKGLNEQAEFLKEIYKETNIKCQIEKAGLKEIFYNLGLGDKW</sequence>
<keyword evidence="2" id="KW-1185">Reference proteome</keyword>
<reference evidence="2" key="1">
    <citation type="journal article" date="2013" name="Genome Announc.">
        <title>First genome sequence of a syntrophic acetate-oxidizing bacterium, Tepidanaerobacter acetatoxydans strain Re1.</title>
        <authorList>
            <person name="Manzoor S."/>
            <person name="Bongcam-Rudloff E."/>
            <person name="Schnurer A."/>
            <person name="Muller B."/>
        </authorList>
    </citation>
    <scope>NUCLEOTIDE SEQUENCE [LARGE SCALE GENOMIC DNA]</scope>
    <source>
        <strain evidence="2">Re1</strain>
    </source>
</reference>
<accession>F4LQZ5</accession>
<dbReference type="AlphaFoldDB" id="F4LQZ5"/>
<evidence type="ECO:0000313" key="1">
    <source>
        <dbReference type="EMBL" id="CCP27005.1"/>
    </source>
</evidence>
<proteinExistence type="predicted"/>
<organism evidence="1 2">
    <name type="scientific">Tepidanaerobacter acetatoxydans (strain DSM 21804 / JCM 16047 / Re1)</name>
    <dbReference type="NCBI Taxonomy" id="1209989"/>
    <lineage>
        <taxon>Bacteria</taxon>
        <taxon>Bacillati</taxon>
        <taxon>Bacillota</taxon>
        <taxon>Clostridia</taxon>
        <taxon>Thermosediminibacterales</taxon>
        <taxon>Tepidanaerobacteraceae</taxon>
        <taxon>Tepidanaerobacter</taxon>
    </lineage>
</organism>
<dbReference type="eggNOG" id="COG3012">
    <property type="taxonomic scope" value="Bacteria"/>
</dbReference>
<dbReference type="PATRIC" id="fig|1209989.3.peg.2507"/>
<dbReference type="OrthoDB" id="6399948at2"/>
<dbReference type="HOGENOM" id="CLU_049321_0_0_9"/>
<name>F4LQZ5_TEPAE</name>
<accession>L0S152</accession>
<dbReference type="EMBL" id="HF563609">
    <property type="protein sequence ID" value="CCP27005.1"/>
    <property type="molecule type" value="Genomic_DNA"/>
</dbReference>
<dbReference type="KEGG" id="tae:TepiRe1_2179"/>
<dbReference type="Gene3D" id="3.10.450.50">
    <property type="match status" value="1"/>
</dbReference>
<dbReference type="InterPro" id="IPR004027">
    <property type="entry name" value="SEC_C_motif"/>
</dbReference>
<protein>
    <submittedName>
        <fullName evidence="1">SEC-C motif domain protein</fullName>
    </submittedName>
</protein>
<dbReference type="STRING" id="1209989.TepRe1_2022"/>
<dbReference type="KEGG" id="tep:TepRe1_2022"/>